<evidence type="ECO:0000313" key="3">
    <source>
        <dbReference type="Proteomes" id="UP001221757"/>
    </source>
</evidence>
<gene>
    <name evidence="2" type="ORF">B0H17DRAFT_1028389</name>
</gene>
<reference evidence="2" key="1">
    <citation type="submission" date="2023-03" db="EMBL/GenBank/DDBJ databases">
        <title>Massive genome expansion in bonnet fungi (Mycena s.s.) driven by repeated elements and novel gene families across ecological guilds.</title>
        <authorList>
            <consortium name="Lawrence Berkeley National Laboratory"/>
            <person name="Harder C.B."/>
            <person name="Miyauchi S."/>
            <person name="Viragh M."/>
            <person name="Kuo A."/>
            <person name="Thoen E."/>
            <person name="Andreopoulos B."/>
            <person name="Lu D."/>
            <person name="Skrede I."/>
            <person name="Drula E."/>
            <person name="Henrissat B."/>
            <person name="Morin E."/>
            <person name="Kohler A."/>
            <person name="Barry K."/>
            <person name="LaButti K."/>
            <person name="Morin E."/>
            <person name="Salamov A."/>
            <person name="Lipzen A."/>
            <person name="Mereny Z."/>
            <person name="Hegedus B."/>
            <person name="Baldrian P."/>
            <person name="Stursova M."/>
            <person name="Weitz H."/>
            <person name="Taylor A."/>
            <person name="Grigoriev I.V."/>
            <person name="Nagy L.G."/>
            <person name="Martin F."/>
            <person name="Kauserud H."/>
        </authorList>
    </citation>
    <scope>NUCLEOTIDE SEQUENCE</scope>
    <source>
        <strain evidence="2">CBHHK067</strain>
    </source>
</reference>
<sequence length="574" mass="62131">MYLPRPKKKTLDRFSFLLGCLTGALAVVGVMTLFVWAQPCRIWVASTVASIHIDPVLLYFISLDLCVLNVVVLSPRVSSFFGKVKRQVVKRLVRVVIQISSASHPTPDLATDFDIPPAVVFKQLVRHSIGAVWAVLSIYRIRLLTQAVLSSPTAFAFVASSQNGTIIDDAVEEQQGIRDSVIQICGKVKRVARLTIWSSIVVAYIQFTAEVMVSVARCLEDVLRLVPRFCARLRASFRFACFDISRTIKDAAVLVPGVCVGSLWSDIARTTKGAVGLVLCFFVVRFGIYWPTIARTIKHIVGLVPRLAAWLFGALRSTLPCTYAIARAYIPARDRTFRGDRSVASDDADITLVEESLEEKGKNSTVVVPLTDSKVVSVETTLNPSVHAFVPTARPTAAIPTSQDAVRSIKEVAKDWEPVKPLSFLWARGGSAVRITAPPPPTSLAVSAPVSVPELKDALPAVDEDAGRAGLSASIWAPSPVVRQIKIVVDEDAGRVGVSASIWAPIPALPQAKVTTRAVDQDASRAGLSANMWAPARSAAPKAPVPAHVKRSHHRSARRPFWSPGGSTVRIVAP</sequence>
<feature type="transmembrane region" description="Helical" evidence="1">
    <location>
        <begin position="56"/>
        <end position="77"/>
    </location>
</feature>
<organism evidence="2 3">
    <name type="scientific">Mycena rosella</name>
    <name type="common">Pink bonnet</name>
    <name type="synonym">Agaricus rosellus</name>
    <dbReference type="NCBI Taxonomy" id="1033263"/>
    <lineage>
        <taxon>Eukaryota</taxon>
        <taxon>Fungi</taxon>
        <taxon>Dikarya</taxon>
        <taxon>Basidiomycota</taxon>
        <taxon>Agaricomycotina</taxon>
        <taxon>Agaricomycetes</taxon>
        <taxon>Agaricomycetidae</taxon>
        <taxon>Agaricales</taxon>
        <taxon>Marasmiineae</taxon>
        <taxon>Mycenaceae</taxon>
        <taxon>Mycena</taxon>
    </lineage>
</organism>
<dbReference type="Proteomes" id="UP001221757">
    <property type="component" value="Unassembled WGS sequence"/>
</dbReference>
<keyword evidence="1" id="KW-0472">Membrane</keyword>
<dbReference type="AlphaFoldDB" id="A0AAD7H194"/>
<comment type="caution">
    <text evidence="2">The sequence shown here is derived from an EMBL/GenBank/DDBJ whole genome shotgun (WGS) entry which is preliminary data.</text>
</comment>
<keyword evidence="1" id="KW-0812">Transmembrane</keyword>
<keyword evidence="3" id="KW-1185">Reference proteome</keyword>
<feature type="transmembrane region" description="Helical" evidence="1">
    <location>
        <begin position="310"/>
        <end position="330"/>
    </location>
</feature>
<accession>A0AAD7H194</accession>
<evidence type="ECO:0000313" key="2">
    <source>
        <dbReference type="EMBL" id="KAJ7709581.1"/>
    </source>
</evidence>
<proteinExistence type="predicted"/>
<name>A0AAD7H194_MYCRO</name>
<dbReference type="EMBL" id="JARKIE010000002">
    <property type="protein sequence ID" value="KAJ7709581.1"/>
    <property type="molecule type" value="Genomic_DNA"/>
</dbReference>
<keyword evidence="1" id="KW-1133">Transmembrane helix</keyword>
<feature type="transmembrane region" description="Helical" evidence="1">
    <location>
        <begin position="273"/>
        <end position="290"/>
    </location>
</feature>
<evidence type="ECO:0000256" key="1">
    <source>
        <dbReference type="SAM" id="Phobius"/>
    </source>
</evidence>
<protein>
    <submittedName>
        <fullName evidence="2">Uncharacterized protein</fullName>
    </submittedName>
</protein>
<feature type="transmembrane region" description="Helical" evidence="1">
    <location>
        <begin position="14"/>
        <end position="36"/>
    </location>
</feature>